<dbReference type="PANTHER" id="PTHR18964:SF149">
    <property type="entry name" value="BIFUNCTIONAL UDP-N-ACETYLGLUCOSAMINE 2-EPIMERASE_N-ACETYLMANNOSAMINE KINASE"/>
    <property type="match status" value="1"/>
</dbReference>
<dbReference type="Pfam" id="PF00480">
    <property type="entry name" value="ROK"/>
    <property type="match status" value="1"/>
</dbReference>
<comment type="similarity">
    <text evidence="1">Belongs to the ROK (NagC/XylR) family.</text>
</comment>
<evidence type="ECO:0000256" key="1">
    <source>
        <dbReference type="ARBA" id="ARBA00006479"/>
    </source>
</evidence>
<dbReference type="EMBL" id="QORO01000001">
    <property type="protein sequence ID" value="RCK61922.1"/>
    <property type="molecule type" value="Genomic_DNA"/>
</dbReference>
<sequence>MSGPLRVGIDVGGTSVEAVALAADGSIAARSRVRTARGEEGVVASILDAVGGLGVDAATIGIGVPGRIDAGRVYDAVNLGVRELHLAAEIAGATGVPVAIDNDVRAAALGAASRWEMPNLAYLNLGTGVAAGVVIDGRVVDGSAGVAGEIGHLAIDPGGPVCACGQRGCIEAFAGGGAITERAGEPLERVSLRADAGDEVARRVVADLARGAAAAVRVLALAVDPERVLVGGGIARRGERLRDEIAGELARAADGSAFLASLRLAERIEIVSPDEAVGAVGAALVGDRLVA</sequence>
<organism evidence="2 3">
    <name type="scientific">Microbacterium sorbitolivorans</name>
    <dbReference type="NCBI Taxonomy" id="1867410"/>
    <lineage>
        <taxon>Bacteria</taxon>
        <taxon>Bacillati</taxon>
        <taxon>Actinomycetota</taxon>
        <taxon>Actinomycetes</taxon>
        <taxon>Micrococcales</taxon>
        <taxon>Microbacteriaceae</taxon>
        <taxon>Microbacterium</taxon>
    </lineage>
</organism>
<evidence type="ECO:0000313" key="3">
    <source>
        <dbReference type="Proteomes" id="UP000253508"/>
    </source>
</evidence>
<comment type="caution">
    <text evidence="2">The sequence shown here is derived from an EMBL/GenBank/DDBJ whole genome shotgun (WGS) entry which is preliminary data.</text>
</comment>
<dbReference type="RefSeq" id="WP_114117023.1">
    <property type="nucleotide sequence ID" value="NZ_BMHU01000004.1"/>
</dbReference>
<dbReference type="AlphaFoldDB" id="A0A367YA78"/>
<dbReference type="Gene3D" id="3.30.420.40">
    <property type="match status" value="2"/>
</dbReference>
<reference evidence="2 3" key="1">
    <citation type="submission" date="2018-07" db="EMBL/GenBank/DDBJ databases">
        <title>Microbacterium endoborsara sp. nov., a novel actinobacterium isolated from Borszczowia aralocaspica.</title>
        <authorList>
            <person name="An D."/>
        </authorList>
    </citation>
    <scope>NUCLEOTIDE SEQUENCE [LARGE SCALE GENOMIC DNA]</scope>
    <source>
        <strain evidence="2 3">C1.15228</strain>
    </source>
</reference>
<evidence type="ECO:0000313" key="2">
    <source>
        <dbReference type="EMBL" id="RCK61922.1"/>
    </source>
</evidence>
<dbReference type="OrthoDB" id="8772678at2"/>
<dbReference type="SUPFAM" id="SSF53067">
    <property type="entry name" value="Actin-like ATPase domain"/>
    <property type="match status" value="1"/>
</dbReference>
<dbReference type="InterPro" id="IPR043129">
    <property type="entry name" value="ATPase_NBD"/>
</dbReference>
<accession>A0A367YA78</accession>
<name>A0A367YA78_9MICO</name>
<proteinExistence type="inferred from homology"/>
<dbReference type="InterPro" id="IPR000600">
    <property type="entry name" value="ROK"/>
</dbReference>
<protein>
    <submittedName>
        <fullName evidence="2">ROK family protein</fullName>
    </submittedName>
</protein>
<gene>
    <name evidence="2" type="ORF">DTO57_04740</name>
</gene>
<dbReference type="Proteomes" id="UP000253508">
    <property type="component" value="Unassembled WGS sequence"/>
</dbReference>
<keyword evidence="3" id="KW-1185">Reference proteome</keyword>
<dbReference type="PANTHER" id="PTHR18964">
    <property type="entry name" value="ROK (REPRESSOR, ORF, KINASE) FAMILY"/>
    <property type="match status" value="1"/>
</dbReference>